<reference evidence="1 2" key="1">
    <citation type="submission" date="2008-07" db="EMBL/GenBank/DDBJ databases">
        <authorList>
            <person name="Tandeau de Marsac N."/>
            <person name="Ferriera S."/>
            <person name="Johnson J."/>
            <person name="Kravitz S."/>
            <person name="Beeson K."/>
            <person name="Sutton G."/>
            <person name="Rogers Y.-H."/>
            <person name="Friedman R."/>
            <person name="Frazier M."/>
            <person name="Venter J.C."/>
        </authorList>
    </citation>
    <scope>NUCLEOTIDE SEQUENCE [LARGE SCALE GENOMIC DNA]</scope>
    <source>
        <strain evidence="1 2">PCC 7420</strain>
    </source>
</reference>
<dbReference type="EMBL" id="DS989848">
    <property type="protein sequence ID" value="EDX75630.1"/>
    <property type="molecule type" value="Genomic_DNA"/>
</dbReference>
<organism evidence="1 2">
    <name type="scientific">Coleofasciculus chthonoplastes PCC 7420</name>
    <dbReference type="NCBI Taxonomy" id="118168"/>
    <lineage>
        <taxon>Bacteria</taxon>
        <taxon>Bacillati</taxon>
        <taxon>Cyanobacteriota</taxon>
        <taxon>Cyanophyceae</taxon>
        <taxon>Coleofasciculales</taxon>
        <taxon>Coleofasciculaceae</taxon>
        <taxon>Coleofasciculus</taxon>
    </lineage>
</organism>
<dbReference type="HOGENOM" id="CLU_3232198_0_0_3"/>
<keyword evidence="2" id="KW-1185">Reference proteome</keyword>
<protein>
    <submittedName>
        <fullName evidence="1">Uncharacterized protein</fullName>
    </submittedName>
</protein>
<name>B4VQX0_9CYAN</name>
<proteinExistence type="predicted"/>
<evidence type="ECO:0000313" key="2">
    <source>
        <dbReference type="Proteomes" id="UP000003835"/>
    </source>
</evidence>
<evidence type="ECO:0000313" key="1">
    <source>
        <dbReference type="EMBL" id="EDX75630.1"/>
    </source>
</evidence>
<dbReference type="AlphaFoldDB" id="B4VQX0"/>
<accession>B4VQX0</accession>
<sequence length="43" mass="4686">MFQCLGGSPLSQTLALEARFGIRGLLVRRITGTRGIKNNLVLN</sequence>
<gene>
    <name evidence="1" type="ORF">MC7420_6285</name>
</gene>
<dbReference type="Proteomes" id="UP000003835">
    <property type="component" value="Unassembled WGS sequence"/>
</dbReference>